<dbReference type="AlphaFoldDB" id="W6QEI8"/>
<dbReference type="InterPro" id="IPR006440">
    <property type="entry name" value="Doc"/>
</dbReference>
<name>W6QEI8_PENRF</name>
<dbReference type="PANTHER" id="PTHR39426">
    <property type="entry name" value="HOMOLOGY TO DEATH-ON-CURING PROTEIN OF PHAGE P1"/>
    <property type="match status" value="1"/>
</dbReference>
<dbReference type="Pfam" id="PF02661">
    <property type="entry name" value="Fic"/>
    <property type="match status" value="1"/>
</dbReference>
<dbReference type="PROSITE" id="PS51459">
    <property type="entry name" value="FIDO"/>
    <property type="match status" value="1"/>
</dbReference>
<reference evidence="2" key="1">
    <citation type="journal article" date="2014" name="Nat. Commun.">
        <title>Multiple recent horizontal transfers of a large genomic region in cheese making fungi.</title>
        <authorList>
            <person name="Cheeseman K."/>
            <person name="Ropars J."/>
            <person name="Renault P."/>
            <person name="Dupont J."/>
            <person name="Gouzy J."/>
            <person name="Branca A."/>
            <person name="Abraham A.L."/>
            <person name="Ceppi M."/>
            <person name="Conseiller E."/>
            <person name="Debuchy R."/>
            <person name="Malagnac F."/>
            <person name="Goarin A."/>
            <person name="Silar P."/>
            <person name="Lacoste S."/>
            <person name="Sallet E."/>
            <person name="Bensimon A."/>
            <person name="Giraud T."/>
            <person name="Brygoo Y."/>
        </authorList>
    </citation>
    <scope>NUCLEOTIDE SEQUENCE [LARGE SCALE GENOMIC DNA]</scope>
    <source>
        <strain evidence="2">FM164</strain>
    </source>
</reference>
<evidence type="ECO:0000313" key="2">
    <source>
        <dbReference type="EMBL" id="CDM28002.1"/>
    </source>
</evidence>
<dbReference type="InterPro" id="IPR003812">
    <property type="entry name" value="Fido"/>
</dbReference>
<dbReference type="NCBIfam" id="TIGR01550">
    <property type="entry name" value="DOC_P1"/>
    <property type="match status" value="1"/>
</dbReference>
<protein>
    <submittedName>
        <fullName evidence="2">Fido domain</fullName>
    </submittedName>
</protein>
<dbReference type="GO" id="GO:0016301">
    <property type="term" value="F:kinase activity"/>
    <property type="evidence" value="ECO:0007669"/>
    <property type="project" value="InterPro"/>
</dbReference>
<feature type="domain" description="Fido" evidence="1">
    <location>
        <begin position="9"/>
        <end position="130"/>
    </location>
</feature>
<dbReference type="EMBL" id="HG792015">
    <property type="protein sequence ID" value="CDM28002.1"/>
    <property type="molecule type" value="Genomic_DNA"/>
</dbReference>
<dbReference type="OMA" id="DIPMAHD"/>
<keyword evidence="3" id="KW-1185">Reference proteome</keyword>
<dbReference type="OrthoDB" id="3049701at2759"/>
<proteinExistence type="predicted"/>
<evidence type="ECO:0000313" key="3">
    <source>
        <dbReference type="Proteomes" id="UP000030686"/>
    </source>
</evidence>
<accession>W6QEI8</accession>
<dbReference type="InterPro" id="IPR053737">
    <property type="entry name" value="Type_II_TA_Toxin"/>
</dbReference>
<dbReference type="SUPFAM" id="SSF140931">
    <property type="entry name" value="Fic-like"/>
    <property type="match status" value="1"/>
</dbReference>
<dbReference type="Gene3D" id="1.20.120.1870">
    <property type="entry name" value="Fic/DOC protein, Fido domain"/>
    <property type="match status" value="1"/>
</dbReference>
<sequence length="136" mass="15290">MATPMPRFLTMSQIRSLHRRFGVPHAPLTQIAMLESAVNAPVNKNHYEKDRDVFRLAAILAERIMQNHAFQDGNKRTALLAADIFLRVNGYSLQRFPSADDAHIEGLAAAHVAVVTKKWTVEQLCNYYQSVALSLT</sequence>
<dbReference type="STRING" id="1365484.W6QEI8"/>
<organism evidence="2 3">
    <name type="scientific">Penicillium roqueforti (strain FM164)</name>
    <dbReference type="NCBI Taxonomy" id="1365484"/>
    <lineage>
        <taxon>Eukaryota</taxon>
        <taxon>Fungi</taxon>
        <taxon>Dikarya</taxon>
        <taxon>Ascomycota</taxon>
        <taxon>Pezizomycotina</taxon>
        <taxon>Eurotiomycetes</taxon>
        <taxon>Eurotiomycetidae</taxon>
        <taxon>Eurotiales</taxon>
        <taxon>Aspergillaceae</taxon>
        <taxon>Penicillium</taxon>
    </lineage>
</organism>
<gene>
    <name evidence="2" type="ORF">PROQFM164_S01g001813</name>
</gene>
<dbReference type="InterPro" id="IPR036597">
    <property type="entry name" value="Fido-like_dom_sf"/>
</dbReference>
<evidence type="ECO:0000259" key="1">
    <source>
        <dbReference type="PROSITE" id="PS51459"/>
    </source>
</evidence>
<dbReference type="Proteomes" id="UP000030686">
    <property type="component" value="Unassembled WGS sequence"/>
</dbReference>
<dbReference type="PANTHER" id="PTHR39426:SF1">
    <property type="entry name" value="HOMOLOGY TO DEATH-ON-CURING PROTEIN OF PHAGE P1"/>
    <property type="match status" value="1"/>
</dbReference>